<dbReference type="EMBL" id="MHQC01000021">
    <property type="protein sequence ID" value="OGZ94927.1"/>
    <property type="molecule type" value="Genomic_DNA"/>
</dbReference>
<feature type="transmembrane region" description="Helical" evidence="1">
    <location>
        <begin position="63"/>
        <end position="83"/>
    </location>
</feature>
<dbReference type="Proteomes" id="UP000177152">
    <property type="component" value="Unassembled WGS sequence"/>
</dbReference>
<proteinExistence type="predicted"/>
<protein>
    <submittedName>
        <fullName evidence="2">Uncharacterized protein</fullName>
    </submittedName>
</protein>
<gene>
    <name evidence="2" type="ORF">A2633_03230</name>
</gene>
<comment type="caution">
    <text evidence="2">The sequence shown here is derived from an EMBL/GenBank/DDBJ whole genome shotgun (WGS) entry which is preliminary data.</text>
</comment>
<evidence type="ECO:0000313" key="2">
    <source>
        <dbReference type="EMBL" id="OGZ94927.1"/>
    </source>
</evidence>
<evidence type="ECO:0000313" key="3">
    <source>
        <dbReference type="Proteomes" id="UP000177152"/>
    </source>
</evidence>
<keyword evidence="1" id="KW-0472">Membrane</keyword>
<evidence type="ECO:0000256" key="1">
    <source>
        <dbReference type="SAM" id="Phobius"/>
    </source>
</evidence>
<accession>A0A1G2K675</accession>
<organism evidence="2 3">
    <name type="scientific">Candidatus Sungbacteria bacterium RIFCSPHIGHO2_01_FULL_47_32</name>
    <dbReference type="NCBI Taxonomy" id="1802264"/>
    <lineage>
        <taxon>Bacteria</taxon>
        <taxon>Candidatus Sungiibacteriota</taxon>
    </lineage>
</organism>
<keyword evidence="1" id="KW-1133">Transmembrane helix</keyword>
<keyword evidence="1" id="KW-0812">Transmembrane</keyword>
<name>A0A1G2K675_9BACT</name>
<sequence>MEPALTDLEQKALVKRVDDFSPATIQVAVLKETAEEPLTIYPASIGALGWASILFFGLNPASLLIGIGGLGIGAGVWVINYCFRHEEYANSHLRKVYEGLARQREIALRGLFVELHGCSLIPECKEYAAEGKEQFADVNEKFEVLREILGKKLDEGELTYVRFLGQVEEVYFAVIDNLRDVVNLLKSIKAIGADSEDVLKKLKAIKSPTDADKKQIATLTERIQLRTSQVSKLKDILAGNDEAMTKIDVLTAALVDTKTKKGQASLDIDTSVRELQELAVRVHQYSVQ</sequence>
<dbReference type="AlphaFoldDB" id="A0A1G2K675"/>
<reference evidence="2 3" key="1">
    <citation type="journal article" date="2016" name="Nat. Commun.">
        <title>Thousands of microbial genomes shed light on interconnected biogeochemical processes in an aquifer system.</title>
        <authorList>
            <person name="Anantharaman K."/>
            <person name="Brown C.T."/>
            <person name="Hug L.A."/>
            <person name="Sharon I."/>
            <person name="Castelle C.J."/>
            <person name="Probst A.J."/>
            <person name="Thomas B.C."/>
            <person name="Singh A."/>
            <person name="Wilkins M.J."/>
            <person name="Karaoz U."/>
            <person name="Brodie E.L."/>
            <person name="Williams K.H."/>
            <person name="Hubbard S.S."/>
            <person name="Banfield J.F."/>
        </authorList>
    </citation>
    <scope>NUCLEOTIDE SEQUENCE [LARGE SCALE GENOMIC DNA]</scope>
</reference>